<accession>A0A183AGL6</accession>
<reference evidence="6" key="1">
    <citation type="submission" date="2016-06" db="UniProtKB">
        <authorList>
            <consortium name="WormBaseParasite"/>
        </authorList>
    </citation>
    <scope>IDENTIFICATION</scope>
</reference>
<keyword evidence="1" id="KW-1015">Disulfide bond</keyword>
<dbReference type="PROSITE" id="PS01180">
    <property type="entry name" value="CUB"/>
    <property type="match status" value="1"/>
</dbReference>
<evidence type="ECO:0000259" key="3">
    <source>
        <dbReference type="PROSITE" id="PS01180"/>
    </source>
</evidence>
<proteinExistence type="predicted"/>
<reference evidence="4 5" key="2">
    <citation type="submission" date="2018-11" db="EMBL/GenBank/DDBJ databases">
        <authorList>
            <consortium name="Pathogen Informatics"/>
        </authorList>
    </citation>
    <scope>NUCLEOTIDE SEQUENCE [LARGE SCALE GENOMIC DNA]</scope>
    <source>
        <strain evidence="4 5">Egypt</strain>
    </source>
</reference>
<evidence type="ECO:0000256" key="1">
    <source>
        <dbReference type="ARBA" id="ARBA00023157"/>
    </source>
</evidence>
<sequence length="243" mass="27360">MNWEDRKRGTPILAPTCNGSILVMNDEKTEYLAIAPYPYTCILQIITMDQYRIHIEMENNASLVCSLVMPDGTDLNCDTNRVYTSDSNDIRVLRNPWLDNGTLVNNHSFSLQIAKPRETMQPDEELPIAVTSCGDMWLNATHEPLSIVAPTAETGYVVGEQCLWVIAKGDGNTHLWFTQFNLSQHECVQFGPGSSPNPFIPSSINCGNQTPDYFQSPAEHIYLLYHNPSVQYPGEFHALYKSK</sequence>
<name>A0A183AGL6_9TREM</name>
<evidence type="ECO:0000313" key="6">
    <source>
        <dbReference type="WBParaSite" id="ECPE_0000611401-mRNA-1"/>
    </source>
</evidence>
<dbReference type="WBParaSite" id="ECPE_0000611401-mRNA-1">
    <property type="protein sequence ID" value="ECPE_0000611401-mRNA-1"/>
    <property type="gene ID" value="ECPE_0000611401"/>
</dbReference>
<comment type="caution">
    <text evidence="2">Lacks conserved residue(s) required for the propagation of feature annotation.</text>
</comment>
<dbReference type="InterPro" id="IPR000859">
    <property type="entry name" value="CUB_dom"/>
</dbReference>
<dbReference type="InterPro" id="IPR035914">
    <property type="entry name" value="Sperma_CUB_dom_sf"/>
</dbReference>
<evidence type="ECO:0000256" key="2">
    <source>
        <dbReference type="PROSITE-ProRule" id="PRU00059"/>
    </source>
</evidence>
<protein>
    <submittedName>
        <fullName evidence="6">CUB domain-containing protein</fullName>
    </submittedName>
</protein>
<dbReference type="SUPFAM" id="SSF49854">
    <property type="entry name" value="Spermadhesin, CUB domain"/>
    <property type="match status" value="1"/>
</dbReference>
<dbReference type="EMBL" id="UZAN01043034">
    <property type="protein sequence ID" value="VDP77411.1"/>
    <property type="molecule type" value="Genomic_DNA"/>
</dbReference>
<dbReference type="Proteomes" id="UP000272942">
    <property type="component" value="Unassembled WGS sequence"/>
</dbReference>
<keyword evidence="5" id="KW-1185">Reference proteome</keyword>
<organism evidence="6">
    <name type="scientific">Echinostoma caproni</name>
    <dbReference type="NCBI Taxonomy" id="27848"/>
    <lineage>
        <taxon>Eukaryota</taxon>
        <taxon>Metazoa</taxon>
        <taxon>Spiralia</taxon>
        <taxon>Lophotrochozoa</taxon>
        <taxon>Platyhelminthes</taxon>
        <taxon>Trematoda</taxon>
        <taxon>Digenea</taxon>
        <taxon>Plagiorchiida</taxon>
        <taxon>Echinostomata</taxon>
        <taxon>Echinostomatoidea</taxon>
        <taxon>Echinostomatidae</taxon>
        <taxon>Echinostoma</taxon>
    </lineage>
</organism>
<evidence type="ECO:0000313" key="4">
    <source>
        <dbReference type="EMBL" id="VDP77411.1"/>
    </source>
</evidence>
<dbReference type="AlphaFoldDB" id="A0A183AGL6"/>
<gene>
    <name evidence="4" type="ORF">ECPE_LOCUS6101</name>
</gene>
<feature type="domain" description="CUB" evidence="3">
    <location>
        <begin position="133"/>
        <end position="243"/>
    </location>
</feature>
<evidence type="ECO:0000313" key="5">
    <source>
        <dbReference type="Proteomes" id="UP000272942"/>
    </source>
</evidence>
<dbReference type="Gene3D" id="2.60.120.290">
    <property type="entry name" value="Spermadhesin, CUB domain"/>
    <property type="match status" value="1"/>
</dbReference>